<reference evidence="1 2" key="1">
    <citation type="submission" date="2016-11" db="EMBL/GenBank/DDBJ databases">
        <authorList>
            <person name="Jaros S."/>
            <person name="Januszkiewicz K."/>
            <person name="Wedrychowicz H."/>
        </authorList>
    </citation>
    <scope>NUCLEOTIDE SEQUENCE [LARGE SCALE GENOMIC DNA]</scope>
    <source>
        <strain evidence="1 2">GAS86</strain>
    </source>
</reference>
<proteinExistence type="predicted"/>
<sequence>MFSDGSTSIRTMNFRYGANAIRAFHLDTRSARQSPVFLHLLIFQSHDHQFTWIFRSVGCSAFSVQRSSRLPFHMSTVWIVQYDAYAVETEQVARITVQVENFQVEERFQIAHD</sequence>
<organism evidence="1 2">
    <name type="scientific">Paraburkholderia phenazinium</name>
    <dbReference type="NCBI Taxonomy" id="60549"/>
    <lineage>
        <taxon>Bacteria</taxon>
        <taxon>Pseudomonadati</taxon>
        <taxon>Pseudomonadota</taxon>
        <taxon>Betaproteobacteria</taxon>
        <taxon>Burkholderiales</taxon>
        <taxon>Burkholderiaceae</taxon>
        <taxon>Paraburkholderia</taxon>
    </lineage>
</organism>
<gene>
    <name evidence="1" type="ORF">SAMN05444168_3808</name>
</gene>
<evidence type="ECO:0000313" key="1">
    <source>
        <dbReference type="EMBL" id="SIO25249.1"/>
    </source>
</evidence>
<evidence type="ECO:0000313" key="2">
    <source>
        <dbReference type="Proteomes" id="UP000184693"/>
    </source>
</evidence>
<dbReference type="Proteomes" id="UP000184693">
    <property type="component" value="Unassembled WGS sequence"/>
</dbReference>
<name>A0A1N6I012_9BURK</name>
<dbReference type="AlphaFoldDB" id="A0A1N6I012"/>
<dbReference type="EMBL" id="FSRM01000001">
    <property type="protein sequence ID" value="SIO25249.1"/>
    <property type="molecule type" value="Genomic_DNA"/>
</dbReference>
<accession>A0A1N6I012</accession>
<protein>
    <submittedName>
        <fullName evidence="1">Uncharacterized protein</fullName>
    </submittedName>
</protein>